<organism evidence="1 2">
    <name type="scientific">Aquimixticola soesokkakensis</name>
    <dbReference type="NCBI Taxonomy" id="1519096"/>
    <lineage>
        <taxon>Bacteria</taxon>
        <taxon>Pseudomonadati</taxon>
        <taxon>Pseudomonadota</taxon>
        <taxon>Alphaproteobacteria</taxon>
        <taxon>Rhodobacterales</taxon>
        <taxon>Paracoccaceae</taxon>
        <taxon>Aquimixticola</taxon>
    </lineage>
</organism>
<dbReference type="AlphaFoldDB" id="A0A1Y5SE28"/>
<dbReference type="RefSeq" id="WP_085836114.1">
    <property type="nucleotide sequence ID" value="NZ_FWFS01000004.1"/>
</dbReference>
<name>A0A1Y5SE28_9RHOB</name>
<evidence type="ECO:0000313" key="2">
    <source>
        <dbReference type="Proteomes" id="UP000193862"/>
    </source>
</evidence>
<sequence length="111" mass="12207">MSDSPPILIRRGDTFDLNLTWDSVQSEPLGAETVIEAQIRWSTGAAPLDLGVVIDDRAAGECSIYIPASETLDWPPARSHQLLISRVDVGAGEQGDDYRWPTLARYLRVIA</sequence>
<dbReference type="EMBL" id="FWFS01000004">
    <property type="protein sequence ID" value="SLN37885.1"/>
    <property type="molecule type" value="Genomic_DNA"/>
</dbReference>
<protein>
    <submittedName>
        <fullName evidence="1">Uncharacterized protein</fullName>
    </submittedName>
</protein>
<dbReference type="Proteomes" id="UP000193862">
    <property type="component" value="Unassembled WGS sequence"/>
</dbReference>
<keyword evidence="2" id="KW-1185">Reference proteome</keyword>
<proteinExistence type="predicted"/>
<reference evidence="1 2" key="1">
    <citation type="submission" date="2017-03" db="EMBL/GenBank/DDBJ databases">
        <authorList>
            <person name="Afonso C.L."/>
            <person name="Miller P.J."/>
            <person name="Scott M.A."/>
            <person name="Spackman E."/>
            <person name="Goraichik I."/>
            <person name="Dimitrov K.M."/>
            <person name="Suarez D.L."/>
            <person name="Swayne D.E."/>
        </authorList>
    </citation>
    <scope>NUCLEOTIDE SEQUENCE [LARGE SCALE GENOMIC DNA]</scope>
    <source>
        <strain evidence="1 2">CECT 8620</strain>
    </source>
</reference>
<evidence type="ECO:0000313" key="1">
    <source>
        <dbReference type="EMBL" id="SLN37885.1"/>
    </source>
</evidence>
<gene>
    <name evidence="1" type="ORF">AQS8620_01410</name>
</gene>
<accession>A0A1Y5SE28</accession>